<reference evidence="2 4" key="2">
    <citation type="submission" date="2016-01" db="EMBL/GenBank/DDBJ databases">
        <title>The new phylogeny of the genus Mycobacterium.</title>
        <authorList>
            <person name="Tarcisio F."/>
            <person name="Conor M."/>
            <person name="Antonella G."/>
            <person name="Elisabetta G."/>
            <person name="Giulia F.S."/>
            <person name="Sara T."/>
            <person name="Anna F."/>
            <person name="Clotilde B."/>
            <person name="Roberto B."/>
            <person name="Veronica D.S."/>
            <person name="Fabio R."/>
            <person name="Monica P."/>
            <person name="Olivier J."/>
            <person name="Enrico T."/>
            <person name="Nicola S."/>
        </authorList>
    </citation>
    <scope>NUCLEOTIDE SEQUENCE [LARGE SCALE GENOMIC DNA]</scope>
    <source>
        <strain evidence="2 4">CCUG 50187</strain>
    </source>
</reference>
<gene>
    <name evidence="2" type="ORF">AWB98_01360</name>
    <name evidence="1" type="ORF">BN970_01383</name>
</gene>
<keyword evidence="4" id="KW-1185">Reference proteome</keyword>
<dbReference type="GeneID" id="44299607"/>
<reference evidence="1 3" key="1">
    <citation type="submission" date="2015-03" db="EMBL/GenBank/DDBJ databases">
        <authorList>
            <person name="Murphy D."/>
        </authorList>
    </citation>
    <scope>NUCLEOTIDE SEQUENCE [LARGE SCALE GENOMIC DNA]</scope>
    <source>
        <strain evidence="1 3">D16</strain>
    </source>
</reference>
<sequence>MAEFTQTVTVKVWHIGTVADRFDEWADLVQWASETDGMAATQSAQADGGIKFQVEGRAYATVHPTEDSYVTFNGFGFEHLTPAEFQVKYPD</sequence>
<dbReference type="RefSeq" id="WP_085142616.1">
    <property type="nucleotide sequence ID" value="NZ_JACKVA010000035.1"/>
</dbReference>
<evidence type="ECO:0000313" key="3">
    <source>
        <dbReference type="Proteomes" id="UP000182227"/>
    </source>
</evidence>
<dbReference type="EMBL" id="CTEF01000001">
    <property type="protein sequence ID" value="CQD07338.1"/>
    <property type="molecule type" value="Genomic_DNA"/>
</dbReference>
<dbReference type="EMBL" id="LQOP01000034">
    <property type="protein sequence ID" value="ORV20973.1"/>
    <property type="molecule type" value="Genomic_DNA"/>
</dbReference>
<evidence type="ECO:0000313" key="2">
    <source>
        <dbReference type="EMBL" id="ORV20973.1"/>
    </source>
</evidence>
<dbReference type="AlphaFoldDB" id="A0A0U1D3B7"/>
<organism evidence="1 3">
    <name type="scientific">Mycolicibacterium conceptionense</name>
    <dbReference type="NCBI Taxonomy" id="451644"/>
    <lineage>
        <taxon>Bacteria</taxon>
        <taxon>Bacillati</taxon>
        <taxon>Actinomycetota</taxon>
        <taxon>Actinomycetes</taxon>
        <taxon>Mycobacteriales</taxon>
        <taxon>Mycobacteriaceae</taxon>
        <taxon>Mycolicibacterium</taxon>
    </lineage>
</organism>
<accession>A0A0U1D3B7</accession>
<protein>
    <submittedName>
        <fullName evidence="1">Uncharacterized protein</fullName>
    </submittedName>
</protein>
<proteinExistence type="predicted"/>
<evidence type="ECO:0000313" key="1">
    <source>
        <dbReference type="EMBL" id="CQD07338.1"/>
    </source>
</evidence>
<evidence type="ECO:0000313" key="4">
    <source>
        <dbReference type="Proteomes" id="UP000193811"/>
    </source>
</evidence>
<dbReference type="Proteomes" id="UP000182227">
    <property type="component" value="Unassembled WGS sequence"/>
</dbReference>
<dbReference type="Proteomes" id="UP000193811">
    <property type="component" value="Unassembled WGS sequence"/>
</dbReference>
<name>A0A0U1D3B7_9MYCO</name>